<dbReference type="Gene3D" id="3.90.1570.10">
    <property type="entry name" value="tt1808, chain A"/>
    <property type="match status" value="1"/>
</dbReference>
<dbReference type="InterPro" id="IPR008538">
    <property type="entry name" value="Uma2"/>
</dbReference>
<accession>A0A8J6XI37</accession>
<dbReference type="RefSeq" id="WP_190827657.1">
    <property type="nucleotide sequence ID" value="NZ_CAWPPI010000043.1"/>
</dbReference>
<dbReference type="Proteomes" id="UP000629098">
    <property type="component" value="Unassembled WGS sequence"/>
</dbReference>
<comment type="caution">
    <text evidence="2">The sequence shown here is derived from an EMBL/GenBank/DDBJ whole genome shotgun (WGS) entry which is preliminary data.</text>
</comment>
<dbReference type="PANTHER" id="PTHR34107">
    <property type="entry name" value="SLL0198 PROTEIN-RELATED"/>
    <property type="match status" value="1"/>
</dbReference>
<evidence type="ECO:0000259" key="1">
    <source>
        <dbReference type="Pfam" id="PF05685"/>
    </source>
</evidence>
<sequence>MSQTASGVRWTIQDVAALPDNEWICYEIIDGELFVTRSPHHKHQQVTGRIFAVLDNWSMSSGLGEASIMPGLIFSDSDNVAPDVVWVSYERLAQIQDEAGHFRGAPELVVEVLSLGKANEDRDRLAKLKLYSIQGVQEYWIVDRIAQRIEVYRRDNAQLKQVTTLLVNDVITSPLLPNFVCEVARLFVSRG</sequence>
<proteinExistence type="predicted"/>
<gene>
    <name evidence="2" type="ORF">ICL16_11730</name>
</gene>
<dbReference type="InterPro" id="IPR012296">
    <property type="entry name" value="Nuclease_put_TT1808"/>
</dbReference>
<keyword evidence="2" id="KW-0540">Nuclease</keyword>
<keyword evidence="2" id="KW-0255">Endonuclease</keyword>
<reference evidence="2" key="1">
    <citation type="submission" date="2020-09" db="EMBL/GenBank/DDBJ databases">
        <title>Iningainema tapete sp. nov. (Scytonemataceae, Cyanobacteria) from greenhouses in central Florida (USA) produces two types of nodularin with biosynthetic potential for microcystin-LR and anabaenopeptins.</title>
        <authorList>
            <person name="Berthold D.E."/>
            <person name="Lefler F.W."/>
            <person name="Huang I.-S."/>
            <person name="Abdulla H."/>
            <person name="Zimba P.V."/>
            <person name="Laughinghouse H.D. IV."/>
        </authorList>
    </citation>
    <scope>NUCLEOTIDE SEQUENCE</scope>
    <source>
        <strain evidence="2">BLCCT55</strain>
    </source>
</reference>
<dbReference type="CDD" id="cd06260">
    <property type="entry name" value="DUF820-like"/>
    <property type="match status" value="1"/>
</dbReference>
<name>A0A8J6XI37_9CYAN</name>
<keyword evidence="2" id="KW-0378">Hydrolase</keyword>
<evidence type="ECO:0000313" key="2">
    <source>
        <dbReference type="EMBL" id="MBD2772721.1"/>
    </source>
</evidence>
<dbReference type="GO" id="GO:0004519">
    <property type="term" value="F:endonuclease activity"/>
    <property type="evidence" value="ECO:0007669"/>
    <property type="project" value="UniProtKB-KW"/>
</dbReference>
<dbReference type="SUPFAM" id="SSF52980">
    <property type="entry name" value="Restriction endonuclease-like"/>
    <property type="match status" value="1"/>
</dbReference>
<dbReference type="EMBL" id="JACXAE010000043">
    <property type="protein sequence ID" value="MBD2772721.1"/>
    <property type="molecule type" value="Genomic_DNA"/>
</dbReference>
<keyword evidence="3" id="KW-1185">Reference proteome</keyword>
<protein>
    <submittedName>
        <fullName evidence="2">Uma2 family endonuclease</fullName>
    </submittedName>
</protein>
<evidence type="ECO:0000313" key="3">
    <source>
        <dbReference type="Proteomes" id="UP000629098"/>
    </source>
</evidence>
<dbReference type="InterPro" id="IPR011335">
    <property type="entry name" value="Restrct_endonuc-II-like"/>
</dbReference>
<organism evidence="2 3">
    <name type="scientific">Iningainema tapete BLCC-T55</name>
    <dbReference type="NCBI Taxonomy" id="2748662"/>
    <lineage>
        <taxon>Bacteria</taxon>
        <taxon>Bacillati</taxon>
        <taxon>Cyanobacteriota</taxon>
        <taxon>Cyanophyceae</taxon>
        <taxon>Nostocales</taxon>
        <taxon>Scytonemataceae</taxon>
        <taxon>Iningainema tapete</taxon>
    </lineage>
</organism>
<dbReference type="PANTHER" id="PTHR34107:SF4">
    <property type="entry name" value="SLL1222 PROTEIN"/>
    <property type="match status" value="1"/>
</dbReference>
<feature type="domain" description="Putative restriction endonuclease" evidence="1">
    <location>
        <begin position="13"/>
        <end position="183"/>
    </location>
</feature>
<dbReference type="Pfam" id="PF05685">
    <property type="entry name" value="Uma2"/>
    <property type="match status" value="1"/>
</dbReference>
<dbReference type="AlphaFoldDB" id="A0A8J6XI37"/>